<dbReference type="Gene3D" id="1.20.1510.10">
    <property type="entry name" value="Cation efflux protein transmembrane domain"/>
    <property type="match status" value="1"/>
</dbReference>
<feature type="transmembrane region" description="Helical" evidence="11">
    <location>
        <begin position="129"/>
        <end position="150"/>
    </location>
</feature>
<dbReference type="AlphaFoldDB" id="A0A3E0H0G3"/>
<evidence type="ECO:0000256" key="7">
    <source>
        <dbReference type="ARBA" id="ARBA00022989"/>
    </source>
</evidence>
<dbReference type="PANTHER" id="PTHR31937:SF2">
    <property type="entry name" value="TRANSMEMBRANE PROTEIN 163"/>
    <property type="match status" value="1"/>
</dbReference>
<feature type="transmembrane region" description="Helical" evidence="11">
    <location>
        <begin position="63"/>
        <end position="82"/>
    </location>
</feature>
<dbReference type="RefSeq" id="WP_211353487.1">
    <property type="nucleotide sequence ID" value="NZ_CP144375.1"/>
</dbReference>
<keyword evidence="13" id="KW-1185">Reference proteome</keyword>
<dbReference type="PANTHER" id="PTHR31937">
    <property type="entry name" value="TRANSMEMBRANE PROTEIN 163"/>
    <property type="match status" value="1"/>
</dbReference>
<dbReference type="SUPFAM" id="SSF161111">
    <property type="entry name" value="Cation efflux protein transmembrane domain-like"/>
    <property type="match status" value="1"/>
</dbReference>
<comment type="caution">
    <text evidence="12">The sequence shown here is derived from an EMBL/GenBank/DDBJ whole genome shotgun (WGS) entry which is preliminary data.</text>
</comment>
<sequence>MSTADQPVQDQVDCCAAAPVRRDENWRRDARQARLLSWLSLAYMAAEGTVAIVAAVLAGSVALLGFGLDSAIEGLASMIVVWRFTGARTLSETAEARARKAVAVTFFLLAPYIAYDAVTTLVAGDHAGISWLGIGLSIASLIVMPLLGVAKKRLGGRLGSGATSGEGAQNLLCAYLAAAVLVGLLANVAFGWWWLDPVVGLGIAGLAVWEGVESWRGDGCC</sequence>
<evidence type="ECO:0000256" key="3">
    <source>
        <dbReference type="ARBA" id="ARBA00008731"/>
    </source>
</evidence>
<reference evidence="12 13" key="1">
    <citation type="submission" date="2018-08" db="EMBL/GenBank/DDBJ databases">
        <title>Genomic Encyclopedia of Archaeal and Bacterial Type Strains, Phase II (KMG-II): from individual species to whole genera.</title>
        <authorList>
            <person name="Goeker M."/>
        </authorList>
    </citation>
    <scope>NUCLEOTIDE SEQUENCE [LARGE SCALE GENOMIC DNA]</scope>
    <source>
        <strain evidence="12 13">DSM 45791</strain>
    </source>
</reference>
<evidence type="ECO:0000256" key="1">
    <source>
        <dbReference type="ARBA" id="ARBA00004146"/>
    </source>
</evidence>
<keyword evidence="7 11" id="KW-1133">Transmembrane helix</keyword>
<comment type="subcellular location">
    <subcellularLocation>
        <location evidence="2">Cytoplasmic vesicle</location>
        <location evidence="2">Secretory vesicle</location>
        <location evidence="2">Synaptic vesicle membrane</location>
        <topology evidence="2">Multi-pass membrane protein</topology>
    </subcellularLocation>
    <subcellularLocation>
        <location evidence="1">Early endosome membrane</location>
    </subcellularLocation>
</comment>
<evidence type="ECO:0000256" key="2">
    <source>
        <dbReference type="ARBA" id="ARBA00004644"/>
    </source>
</evidence>
<evidence type="ECO:0000256" key="6">
    <source>
        <dbReference type="ARBA" id="ARBA00022833"/>
    </source>
</evidence>
<dbReference type="EMBL" id="QUNO01000019">
    <property type="protein sequence ID" value="REH34910.1"/>
    <property type="molecule type" value="Genomic_DNA"/>
</dbReference>
<keyword evidence="9 11" id="KW-0472">Membrane</keyword>
<keyword evidence="5" id="KW-0967">Endosome</keyword>
<feature type="transmembrane region" description="Helical" evidence="11">
    <location>
        <begin position="171"/>
        <end position="195"/>
    </location>
</feature>
<comment type="similarity">
    <text evidence="3">Belongs to the TMEM163 family.</text>
</comment>
<evidence type="ECO:0000256" key="5">
    <source>
        <dbReference type="ARBA" id="ARBA00022753"/>
    </source>
</evidence>
<evidence type="ECO:0000256" key="4">
    <source>
        <dbReference type="ARBA" id="ARBA00022692"/>
    </source>
</evidence>
<gene>
    <name evidence="12" type="ORF">BCF44_119186</name>
</gene>
<protein>
    <recommendedName>
        <fullName evidence="14">Cation efflux family protein</fullName>
    </recommendedName>
</protein>
<evidence type="ECO:0000256" key="9">
    <source>
        <dbReference type="ARBA" id="ARBA00023136"/>
    </source>
</evidence>
<dbReference type="GO" id="GO:0031410">
    <property type="term" value="C:cytoplasmic vesicle"/>
    <property type="evidence" value="ECO:0007669"/>
    <property type="project" value="UniProtKB-KW"/>
</dbReference>
<evidence type="ECO:0000256" key="8">
    <source>
        <dbReference type="ARBA" id="ARBA00023018"/>
    </source>
</evidence>
<proteinExistence type="inferred from homology"/>
<accession>A0A3E0H0G3</accession>
<keyword evidence="4 11" id="KW-0812">Transmembrane</keyword>
<name>A0A3E0H0G3_9PSEU</name>
<feature type="transmembrane region" description="Helical" evidence="11">
    <location>
        <begin position="35"/>
        <end position="57"/>
    </location>
</feature>
<keyword evidence="6" id="KW-0862">Zinc</keyword>
<evidence type="ECO:0008006" key="14">
    <source>
        <dbReference type="Google" id="ProtNLM"/>
    </source>
</evidence>
<keyword evidence="10" id="KW-0968">Cytoplasmic vesicle</keyword>
<dbReference type="InterPro" id="IPR027469">
    <property type="entry name" value="Cation_efflux_TMD_sf"/>
</dbReference>
<dbReference type="InterPro" id="IPR026765">
    <property type="entry name" value="Tmem163"/>
</dbReference>
<organism evidence="12 13">
    <name type="scientific">Kutzneria buriramensis</name>
    <dbReference type="NCBI Taxonomy" id="1045776"/>
    <lineage>
        <taxon>Bacteria</taxon>
        <taxon>Bacillati</taxon>
        <taxon>Actinomycetota</taxon>
        <taxon>Actinomycetes</taxon>
        <taxon>Pseudonocardiales</taxon>
        <taxon>Pseudonocardiaceae</taxon>
        <taxon>Kutzneria</taxon>
    </lineage>
</organism>
<feature type="transmembrane region" description="Helical" evidence="11">
    <location>
        <begin position="102"/>
        <end position="123"/>
    </location>
</feature>
<evidence type="ECO:0000256" key="11">
    <source>
        <dbReference type="SAM" id="Phobius"/>
    </source>
</evidence>
<dbReference type="Proteomes" id="UP000256269">
    <property type="component" value="Unassembled WGS sequence"/>
</dbReference>
<evidence type="ECO:0000313" key="13">
    <source>
        <dbReference type="Proteomes" id="UP000256269"/>
    </source>
</evidence>
<evidence type="ECO:0000313" key="12">
    <source>
        <dbReference type="EMBL" id="REH34910.1"/>
    </source>
</evidence>
<dbReference type="GO" id="GO:0016020">
    <property type="term" value="C:membrane"/>
    <property type="evidence" value="ECO:0007669"/>
    <property type="project" value="TreeGrafter"/>
</dbReference>
<keyword evidence="8" id="KW-0770">Synapse</keyword>
<evidence type="ECO:0000256" key="10">
    <source>
        <dbReference type="ARBA" id="ARBA00023329"/>
    </source>
</evidence>